<gene>
    <name evidence="2" type="ORF">MSSD14B_33170</name>
</gene>
<dbReference type="AlphaFoldDB" id="A0A5M3Q3J3"/>
<accession>A0A5M3Q3J3</accession>
<dbReference type="Gene3D" id="3.30.450.40">
    <property type="match status" value="1"/>
</dbReference>
<proteinExistence type="predicted"/>
<evidence type="ECO:0000313" key="3">
    <source>
        <dbReference type="Proteomes" id="UP000387223"/>
    </source>
</evidence>
<dbReference type="InterPro" id="IPR003018">
    <property type="entry name" value="GAF"/>
</dbReference>
<comment type="caution">
    <text evidence="2">The sequence shown here is derived from an EMBL/GenBank/DDBJ whole genome shotgun (WGS) entry which is preliminary data.</text>
</comment>
<dbReference type="SMART" id="SM00052">
    <property type="entry name" value="EAL"/>
    <property type="match status" value="1"/>
</dbReference>
<evidence type="ECO:0000259" key="1">
    <source>
        <dbReference type="PROSITE" id="PS50883"/>
    </source>
</evidence>
<evidence type="ECO:0000313" key="2">
    <source>
        <dbReference type="EMBL" id="GBO89649.1"/>
    </source>
</evidence>
<dbReference type="SMART" id="SM00065">
    <property type="entry name" value="GAF"/>
    <property type="match status" value="1"/>
</dbReference>
<protein>
    <recommendedName>
        <fullName evidence="1">EAL domain-containing protein</fullName>
    </recommendedName>
</protein>
<dbReference type="RefSeq" id="WP_169054554.1">
    <property type="nucleotide sequence ID" value="NZ_BGZI01000025.1"/>
</dbReference>
<dbReference type="PANTHER" id="PTHR33121">
    <property type="entry name" value="CYCLIC DI-GMP PHOSPHODIESTERASE PDEF"/>
    <property type="match status" value="1"/>
</dbReference>
<dbReference type="PANTHER" id="PTHR33121:SF76">
    <property type="entry name" value="SIGNALING PROTEIN"/>
    <property type="match status" value="1"/>
</dbReference>
<dbReference type="Proteomes" id="UP000387223">
    <property type="component" value="Unassembled WGS sequence"/>
</dbReference>
<dbReference type="Pfam" id="PF01590">
    <property type="entry name" value="GAF"/>
    <property type="match status" value="1"/>
</dbReference>
<dbReference type="InterPro" id="IPR035919">
    <property type="entry name" value="EAL_sf"/>
</dbReference>
<dbReference type="SUPFAM" id="SSF55781">
    <property type="entry name" value="GAF domain-like"/>
    <property type="match status" value="1"/>
</dbReference>
<name>A0A5M3Q3J3_9GAMM</name>
<dbReference type="CDD" id="cd01948">
    <property type="entry name" value="EAL"/>
    <property type="match status" value="1"/>
</dbReference>
<dbReference type="SUPFAM" id="SSF141868">
    <property type="entry name" value="EAL domain-like"/>
    <property type="match status" value="1"/>
</dbReference>
<organism evidence="2 3">
    <name type="scientific">Marinobacter salsuginis</name>
    <dbReference type="NCBI Taxonomy" id="418719"/>
    <lineage>
        <taxon>Bacteria</taxon>
        <taxon>Pseudomonadati</taxon>
        <taxon>Pseudomonadota</taxon>
        <taxon>Gammaproteobacteria</taxon>
        <taxon>Pseudomonadales</taxon>
        <taxon>Marinobacteraceae</taxon>
        <taxon>Marinobacter</taxon>
    </lineage>
</organism>
<dbReference type="EMBL" id="BGZI01000025">
    <property type="protein sequence ID" value="GBO89649.1"/>
    <property type="molecule type" value="Genomic_DNA"/>
</dbReference>
<dbReference type="InterPro" id="IPR029016">
    <property type="entry name" value="GAF-like_dom_sf"/>
</dbReference>
<dbReference type="InterPro" id="IPR050706">
    <property type="entry name" value="Cyclic-di-GMP_PDE-like"/>
</dbReference>
<dbReference type="GO" id="GO:0071111">
    <property type="term" value="F:cyclic-guanylate-specific phosphodiesterase activity"/>
    <property type="evidence" value="ECO:0007669"/>
    <property type="project" value="InterPro"/>
</dbReference>
<feature type="domain" description="EAL" evidence="1">
    <location>
        <begin position="158"/>
        <end position="400"/>
    </location>
</feature>
<dbReference type="InterPro" id="IPR001633">
    <property type="entry name" value="EAL_dom"/>
</dbReference>
<sequence>MNIPDSNTSSTQDLLAAVVRAARERLGSDISFVAEFQNDRKVFREASHRSNPCVIDKDDSLPLADTYCHRLAHNKISNVVNDARKDPAVRDLAVTRALNIGAYIGVPVVLPDGELYGTLCCINHDRTDLGPRDVQFLSVLADILSAHIARQRGITEDQRVKRQRIEHILNNESPRMVYQPIVNLSNGKIVAAEALARFESEPRRTPDKWFNEAWETGLGIDLEIKAMQEALVPADHFPDSAYLTINLAPKTLLSDTFIQIARTLNLDQVVFEITEHEVVSDFQPLRLVADRLRELGARVAIDDVGAGYSGLNRILELRPDILKLDLQLNGNIHRDPAKQAMVSAVSGFASRTGALVVAEGIETAEEMETLKSLGVAYGQGYYFAKPGPLPLKLDLQGHATRQIGAEQS</sequence>
<dbReference type="Pfam" id="PF00563">
    <property type="entry name" value="EAL"/>
    <property type="match status" value="1"/>
</dbReference>
<reference evidence="2 3" key="1">
    <citation type="journal article" date="2019" name="J. Gen. Appl. Microbiol.">
        <title>Aerobic degradation of cis-dichloroethene by the marine bacterium Marinobacter salsuginis strain 5N-3.</title>
        <authorList>
            <person name="Inoue Y."/>
            <person name="Fukunaga Y."/>
            <person name="Katsumata H."/>
            <person name="Ohji S."/>
            <person name="Hosoyama A."/>
            <person name="Mori K."/>
            <person name="Ando K."/>
        </authorList>
    </citation>
    <scope>NUCLEOTIDE SEQUENCE [LARGE SCALE GENOMIC DNA]</scope>
    <source>
        <strain evidence="2 3">NBRC 109114</strain>
    </source>
</reference>
<dbReference type="Gene3D" id="3.20.20.450">
    <property type="entry name" value="EAL domain"/>
    <property type="match status" value="1"/>
</dbReference>
<dbReference type="PROSITE" id="PS50883">
    <property type="entry name" value="EAL"/>
    <property type="match status" value="1"/>
</dbReference>